<dbReference type="AlphaFoldDB" id="A0A914N718"/>
<evidence type="ECO:0000256" key="1">
    <source>
        <dbReference type="SAM" id="MobiDB-lite"/>
    </source>
</evidence>
<feature type="region of interest" description="Disordered" evidence="1">
    <location>
        <begin position="103"/>
        <end position="156"/>
    </location>
</feature>
<proteinExistence type="predicted"/>
<feature type="compositionally biased region" description="Polar residues" evidence="1">
    <location>
        <begin position="103"/>
        <end position="124"/>
    </location>
</feature>
<evidence type="ECO:0000313" key="3">
    <source>
        <dbReference type="WBParaSite" id="Minc3s03570g34221"/>
    </source>
</evidence>
<protein>
    <submittedName>
        <fullName evidence="3">Uncharacterized protein</fullName>
    </submittedName>
</protein>
<keyword evidence="2" id="KW-1185">Reference proteome</keyword>
<dbReference type="WBParaSite" id="Minc3s03570g34221">
    <property type="protein sequence ID" value="Minc3s03570g34221"/>
    <property type="gene ID" value="Minc3s03570g34221"/>
</dbReference>
<dbReference type="Proteomes" id="UP000887563">
    <property type="component" value="Unplaced"/>
</dbReference>
<evidence type="ECO:0000313" key="2">
    <source>
        <dbReference type="Proteomes" id="UP000887563"/>
    </source>
</evidence>
<reference evidence="3" key="1">
    <citation type="submission" date="2022-11" db="UniProtKB">
        <authorList>
            <consortium name="WormBaseParasite"/>
        </authorList>
    </citation>
    <scope>IDENTIFICATION</scope>
</reference>
<sequence length="223" mass="25499">MFKRHKPHDPNLPLNQIAQSLVSPNPYSCSFSGFDEGGSPSTDKPSSGISTQKAPLNPPLLPAQQTPSIPPQQPQFIPVSYTSRQTQPILPTYQSVQLPKQQFYSAQQPQQTYPETMPTQQTPLNPHFNPQQQSQPNPAPYTTQQPPPNQSYHPQQPQSYIQFNQMGMPQYMYATGPYYRFIMLMKPDRLHLVFPMHNNNQIPTPLDSHNRLINLVILHNLRY</sequence>
<feature type="compositionally biased region" description="Low complexity" evidence="1">
    <location>
        <begin position="125"/>
        <end position="136"/>
    </location>
</feature>
<organism evidence="2 3">
    <name type="scientific">Meloidogyne incognita</name>
    <name type="common">Southern root-knot nematode worm</name>
    <name type="synonym">Oxyuris incognita</name>
    <dbReference type="NCBI Taxonomy" id="6306"/>
    <lineage>
        <taxon>Eukaryota</taxon>
        <taxon>Metazoa</taxon>
        <taxon>Ecdysozoa</taxon>
        <taxon>Nematoda</taxon>
        <taxon>Chromadorea</taxon>
        <taxon>Rhabditida</taxon>
        <taxon>Tylenchina</taxon>
        <taxon>Tylenchomorpha</taxon>
        <taxon>Tylenchoidea</taxon>
        <taxon>Meloidogynidae</taxon>
        <taxon>Meloidogyninae</taxon>
        <taxon>Meloidogyne</taxon>
        <taxon>Meloidogyne incognita group</taxon>
    </lineage>
</organism>
<feature type="region of interest" description="Disordered" evidence="1">
    <location>
        <begin position="29"/>
        <end position="76"/>
    </location>
</feature>
<accession>A0A914N718</accession>
<feature type="compositionally biased region" description="Polar residues" evidence="1">
    <location>
        <begin position="39"/>
        <end position="54"/>
    </location>
</feature>
<name>A0A914N718_MELIC</name>